<feature type="compositionally biased region" description="Basic residues" evidence="1">
    <location>
        <begin position="80"/>
        <end position="92"/>
    </location>
</feature>
<evidence type="ECO:0000313" key="3">
    <source>
        <dbReference type="Proteomes" id="UP000218811"/>
    </source>
</evidence>
<dbReference type="AlphaFoldDB" id="A0A2H3JL80"/>
<name>A0A2H3JL80_WOLCO</name>
<feature type="compositionally biased region" description="Polar residues" evidence="1">
    <location>
        <begin position="188"/>
        <end position="201"/>
    </location>
</feature>
<feature type="compositionally biased region" description="Low complexity" evidence="1">
    <location>
        <begin position="33"/>
        <end position="51"/>
    </location>
</feature>
<dbReference type="Proteomes" id="UP000218811">
    <property type="component" value="Unassembled WGS sequence"/>
</dbReference>
<gene>
    <name evidence="2" type="ORF">WOLCODRAFT_159290</name>
</gene>
<organism evidence="2 3">
    <name type="scientific">Wolfiporia cocos (strain MD-104)</name>
    <name type="common">Brown rot fungus</name>
    <dbReference type="NCBI Taxonomy" id="742152"/>
    <lineage>
        <taxon>Eukaryota</taxon>
        <taxon>Fungi</taxon>
        <taxon>Dikarya</taxon>
        <taxon>Basidiomycota</taxon>
        <taxon>Agaricomycotina</taxon>
        <taxon>Agaricomycetes</taxon>
        <taxon>Polyporales</taxon>
        <taxon>Phaeolaceae</taxon>
        <taxon>Wolfiporia</taxon>
    </lineage>
</organism>
<evidence type="ECO:0000256" key="1">
    <source>
        <dbReference type="SAM" id="MobiDB-lite"/>
    </source>
</evidence>
<proteinExistence type="predicted"/>
<keyword evidence="3" id="KW-1185">Reference proteome</keyword>
<dbReference type="EMBL" id="KB468054">
    <property type="protein sequence ID" value="PCH40613.1"/>
    <property type="molecule type" value="Genomic_DNA"/>
</dbReference>
<accession>A0A2H3JL80</accession>
<feature type="region of interest" description="Disordered" evidence="1">
    <location>
        <begin position="1"/>
        <end position="104"/>
    </location>
</feature>
<feature type="region of interest" description="Disordered" evidence="1">
    <location>
        <begin position="147"/>
        <end position="268"/>
    </location>
</feature>
<sequence>MRPDLPCQGSARVSAGKREVTQHLPGRRPCNQPRTAAPPALPTAPLDWTTPSCTLPRAPTRKGGLTCGGSPLRPRPSSGQRRKHLGSKRNGAHRPPWNKTRQPTGRVFIQRARRHPPPSIIDPSRNPARATIERGAASAQAIAAAHALGGRWTPESKTRTPPDISGSDETTVNGRAPAEGHTARATAQVYTDTAASHSHQPPQRIKRIRAGNGAYSPRQPAAHQVEQRRRRFTKRATPSADRTLTGRAAGTPQGSEEARGADTMKTPP</sequence>
<reference evidence="2 3" key="1">
    <citation type="journal article" date="2012" name="Science">
        <title>The Paleozoic origin of enzymatic lignin decomposition reconstructed from 31 fungal genomes.</title>
        <authorList>
            <person name="Floudas D."/>
            <person name="Binder M."/>
            <person name="Riley R."/>
            <person name="Barry K."/>
            <person name="Blanchette R.A."/>
            <person name="Henrissat B."/>
            <person name="Martinez A.T."/>
            <person name="Otillar R."/>
            <person name="Spatafora J.W."/>
            <person name="Yadav J.S."/>
            <person name="Aerts A."/>
            <person name="Benoit I."/>
            <person name="Boyd A."/>
            <person name="Carlson A."/>
            <person name="Copeland A."/>
            <person name="Coutinho P.M."/>
            <person name="de Vries R.P."/>
            <person name="Ferreira P."/>
            <person name="Findley K."/>
            <person name="Foster B."/>
            <person name="Gaskell J."/>
            <person name="Glotzer D."/>
            <person name="Gorecki P."/>
            <person name="Heitman J."/>
            <person name="Hesse C."/>
            <person name="Hori C."/>
            <person name="Igarashi K."/>
            <person name="Jurgens J.A."/>
            <person name="Kallen N."/>
            <person name="Kersten P."/>
            <person name="Kohler A."/>
            <person name="Kuees U."/>
            <person name="Kumar T.K.A."/>
            <person name="Kuo A."/>
            <person name="LaButti K."/>
            <person name="Larrondo L.F."/>
            <person name="Lindquist E."/>
            <person name="Ling A."/>
            <person name="Lombard V."/>
            <person name="Lucas S."/>
            <person name="Lundell T."/>
            <person name="Martin R."/>
            <person name="McLaughlin D.J."/>
            <person name="Morgenstern I."/>
            <person name="Morin E."/>
            <person name="Murat C."/>
            <person name="Nagy L.G."/>
            <person name="Nolan M."/>
            <person name="Ohm R.A."/>
            <person name="Patyshakuliyeva A."/>
            <person name="Rokas A."/>
            <person name="Ruiz-Duenas F.J."/>
            <person name="Sabat G."/>
            <person name="Salamov A."/>
            <person name="Samejima M."/>
            <person name="Schmutz J."/>
            <person name="Slot J.C."/>
            <person name="St John F."/>
            <person name="Stenlid J."/>
            <person name="Sun H."/>
            <person name="Sun S."/>
            <person name="Syed K."/>
            <person name="Tsang A."/>
            <person name="Wiebenga A."/>
            <person name="Young D."/>
            <person name="Pisabarro A."/>
            <person name="Eastwood D.C."/>
            <person name="Martin F."/>
            <person name="Cullen D."/>
            <person name="Grigoriev I.V."/>
            <person name="Hibbett D.S."/>
        </authorList>
    </citation>
    <scope>NUCLEOTIDE SEQUENCE [LARGE SCALE GENOMIC DNA]</scope>
    <source>
        <strain evidence="2 3">MD-104</strain>
    </source>
</reference>
<protein>
    <submittedName>
        <fullName evidence="2">Uncharacterized protein</fullName>
    </submittedName>
</protein>
<evidence type="ECO:0000313" key="2">
    <source>
        <dbReference type="EMBL" id="PCH40613.1"/>
    </source>
</evidence>